<dbReference type="EMBL" id="BGPR01000008">
    <property type="protein sequence ID" value="GBL75631.1"/>
    <property type="molecule type" value="Genomic_DNA"/>
</dbReference>
<proteinExistence type="predicted"/>
<dbReference type="AlphaFoldDB" id="A0A4Y2A724"/>
<reference evidence="1 2" key="1">
    <citation type="journal article" date="2019" name="Sci. Rep.">
        <title>Orb-weaving spider Araneus ventricosus genome elucidates the spidroin gene catalogue.</title>
        <authorList>
            <person name="Kono N."/>
            <person name="Nakamura H."/>
            <person name="Ohtoshi R."/>
            <person name="Moran D.A.P."/>
            <person name="Shinohara A."/>
            <person name="Yoshida Y."/>
            <person name="Fujiwara M."/>
            <person name="Mori M."/>
            <person name="Tomita M."/>
            <person name="Arakawa K."/>
        </authorList>
    </citation>
    <scope>NUCLEOTIDE SEQUENCE [LARGE SCALE GENOMIC DNA]</scope>
</reference>
<protein>
    <submittedName>
        <fullName evidence="1">Uncharacterized protein</fullName>
    </submittedName>
</protein>
<gene>
    <name evidence="1" type="ORF">AVEN_154947_1</name>
</gene>
<dbReference type="Proteomes" id="UP000499080">
    <property type="component" value="Unassembled WGS sequence"/>
</dbReference>
<evidence type="ECO:0000313" key="1">
    <source>
        <dbReference type="EMBL" id="GBL75631.1"/>
    </source>
</evidence>
<keyword evidence="2" id="KW-1185">Reference proteome</keyword>
<evidence type="ECO:0000313" key="2">
    <source>
        <dbReference type="Proteomes" id="UP000499080"/>
    </source>
</evidence>
<organism evidence="1 2">
    <name type="scientific">Araneus ventricosus</name>
    <name type="common">Orbweaver spider</name>
    <name type="synonym">Epeira ventricosa</name>
    <dbReference type="NCBI Taxonomy" id="182803"/>
    <lineage>
        <taxon>Eukaryota</taxon>
        <taxon>Metazoa</taxon>
        <taxon>Ecdysozoa</taxon>
        <taxon>Arthropoda</taxon>
        <taxon>Chelicerata</taxon>
        <taxon>Arachnida</taxon>
        <taxon>Araneae</taxon>
        <taxon>Araneomorphae</taxon>
        <taxon>Entelegynae</taxon>
        <taxon>Araneoidea</taxon>
        <taxon>Araneidae</taxon>
        <taxon>Araneus</taxon>
    </lineage>
</organism>
<sequence length="111" mass="12452">MSGDRTIRSRLITVLWKGPLSEWSTVWCTGSGCTPHRMRLRVQALCGSPIALRSSVRRMHFRELRVRIISHPTTAASECEMNSLNKNSWESCASATLSTETGKNLRLSTTM</sequence>
<comment type="caution">
    <text evidence="1">The sequence shown here is derived from an EMBL/GenBank/DDBJ whole genome shotgun (WGS) entry which is preliminary data.</text>
</comment>
<name>A0A4Y2A724_ARAVE</name>
<accession>A0A4Y2A724</accession>
<dbReference type="PROSITE" id="PS51257">
    <property type="entry name" value="PROKAR_LIPOPROTEIN"/>
    <property type="match status" value="1"/>
</dbReference>